<feature type="transmembrane region" description="Helical" evidence="1">
    <location>
        <begin position="77"/>
        <end position="99"/>
    </location>
</feature>
<protein>
    <submittedName>
        <fullName evidence="2">Uncharacterized protein</fullName>
    </submittedName>
</protein>
<evidence type="ECO:0000313" key="2">
    <source>
        <dbReference type="EMBL" id="MDR7363347.1"/>
    </source>
</evidence>
<sequence>MTTTLTTTGVTGESLSRRRVALLRAAYGFVGVGLVVGRWPRLLDASDLPRYEGTTLALLGGMSVLMLLGLRHPTRMLPMLVFESLWKLIWLGLVGLPLLLSGDLDDGTSETLVNCLFVVPVLVAVPWGHVWRTYVVARGEAWR</sequence>
<accession>A0ABU2BY76</accession>
<dbReference type="EMBL" id="JAVDYG010000001">
    <property type="protein sequence ID" value="MDR7363347.1"/>
    <property type="molecule type" value="Genomic_DNA"/>
</dbReference>
<keyword evidence="1" id="KW-0472">Membrane</keyword>
<keyword evidence="1" id="KW-1133">Transmembrane helix</keyword>
<gene>
    <name evidence="2" type="ORF">J2S63_002900</name>
</gene>
<name>A0ABU2BY76_9ACTN</name>
<evidence type="ECO:0000256" key="1">
    <source>
        <dbReference type="SAM" id="Phobius"/>
    </source>
</evidence>
<feature type="transmembrane region" description="Helical" evidence="1">
    <location>
        <begin position="111"/>
        <end position="130"/>
    </location>
</feature>
<evidence type="ECO:0000313" key="3">
    <source>
        <dbReference type="Proteomes" id="UP001183648"/>
    </source>
</evidence>
<feature type="transmembrane region" description="Helical" evidence="1">
    <location>
        <begin position="21"/>
        <end position="39"/>
    </location>
</feature>
<organism evidence="2 3">
    <name type="scientific">Nocardioides marmoribigeumensis</name>
    <dbReference type="NCBI Taxonomy" id="433649"/>
    <lineage>
        <taxon>Bacteria</taxon>
        <taxon>Bacillati</taxon>
        <taxon>Actinomycetota</taxon>
        <taxon>Actinomycetes</taxon>
        <taxon>Propionibacteriales</taxon>
        <taxon>Nocardioidaceae</taxon>
        <taxon>Nocardioides</taxon>
    </lineage>
</organism>
<dbReference type="Proteomes" id="UP001183648">
    <property type="component" value="Unassembled WGS sequence"/>
</dbReference>
<proteinExistence type="predicted"/>
<reference evidence="2 3" key="1">
    <citation type="submission" date="2023-07" db="EMBL/GenBank/DDBJ databases">
        <title>Sequencing the genomes of 1000 actinobacteria strains.</title>
        <authorList>
            <person name="Klenk H.-P."/>
        </authorList>
    </citation>
    <scope>NUCLEOTIDE SEQUENCE [LARGE SCALE GENOMIC DNA]</scope>
    <source>
        <strain evidence="2 3">DSM 19426</strain>
    </source>
</reference>
<keyword evidence="1" id="KW-0812">Transmembrane</keyword>
<dbReference type="RefSeq" id="WP_310303654.1">
    <property type="nucleotide sequence ID" value="NZ_BAAAPS010000003.1"/>
</dbReference>
<feature type="transmembrane region" description="Helical" evidence="1">
    <location>
        <begin position="51"/>
        <end position="70"/>
    </location>
</feature>
<keyword evidence="3" id="KW-1185">Reference proteome</keyword>
<comment type="caution">
    <text evidence="2">The sequence shown here is derived from an EMBL/GenBank/DDBJ whole genome shotgun (WGS) entry which is preliminary data.</text>
</comment>